<evidence type="ECO:0000256" key="1">
    <source>
        <dbReference type="ARBA" id="ARBA00003770"/>
    </source>
</evidence>
<dbReference type="AlphaFoldDB" id="A0A1G4KBK0"/>
<protein>
    <recommendedName>
        <fullName evidence="4">Pre-rRNA-processing protein RIX1</fullName>
    </recommendedName>
</protein>
<evidence type="ECO:0000256" key="6">
    <source>
        <dbReference type="SAM" id="MobiDB-lite"/>
    </source>
</evidence>
<evidence type="ECO:0000256" key="4">
    <source>
        <dbReference type="ARBA" id="ARBA00021502"/>
    </source>
</evidence>
<dbReference type="InterPro" id="IPR012583">
    <property type="entry name" value="RIX1_N"/>
</dbReference>
<organism evidence="8 9">
    <name type="scientific">Lachancea meyersii CBS 8951</name>
    <dbReference type="NCBI Taxonomy" id="1266667"/>
    <lineage>
        <taxon>Eukaryota</taxon>
        <taxon>Fungi</taxon>
        <taxon>Dikarya</taxon>
        <taxon>Ascomycota</taxon>
        <taxon>Saccharomycotina</taxon>
        <taxon>Saccharomycetes</taxon>
        <taxon>Saccharomycetales</taxon>
        <taxon>Saccharomycetaceae</taxon>
        <taxon>Lachancea</taxon>
    </lineage>
</organism>
<evidence type="ECO:0000259" key="7">
    <source>
        <dbReference type="Pfam" id="PF08167"/>
    </source>
</evidence>
<feature type="domain" description="Pre-rRNA-processing protein RIX1 N-terminal" evidence="7">
    <location>
        <begin position="8"/>
        <end position="199"/>
    </location>
</feature>
<dbReference type="Pfam" id="PF08167">
    <property type="entry name" value="RIX1"/>
    <property type="match status" value="1"/>
</dbReference>
<dbReference type="PANTHER" id="PTHR34105:SF1">
    <property type="entry name" value="PROLINE-, GLUTAMIC ACID- AND LEUCINE-RICH PROTEIN 1"/>
    <property type="match status" value="1"/>
</dbReference>
<feature type="compositionally biased region" description="Basic and acidic residues" evidence="6">
    <location>
        <begin position="748"/>
        <end position="758"/>
    </location>
</feature>
<proteinExistence type="inferred from homology"/>
<comment type="subcellular location">
    <subcellularLocation>
        <location evidence="2">Nucleus</location>
    </subcellularLocation>
</comment>
<keyword evidence="5" id="KW-0539">Nucleus</keyword>
<evidence type="ECO:0000256" key="2">
    <source>
        <dbReference type="ARBA" id="ARBA00004123"/>
    </source>
</evidence>
<name>A0A1G4KBK0_9SACH</name>
<feature type="region of interest" description="Disordered" evidence="6">
    <location>
        <begin position="478"/>
        <end position="499"/>
    </location>
</feature>
<accession>A0A1G4KBK0</accession>
<comment type="function">
    <text evidence="1">Component of the RIX1 complex required for processing of ITS2 sequences from 35S pre-rRNA and the nucleoplasmic transit of the pre-60S ribosomal subunits. Regulates pre-60S association of the critical remodeling factor MDN1.</text>
</comment>
<sequence>MALEPLSLSKVAKSLETSSSYEFQVILKTLTSARYVDDKLLKSDLAVLVAKILKLLRSSDDYFVWKGCKLSDVLCAYNAVVLCSQAGPLLTALFGKLEPKAGFYRTTVSSLQGKTVLFSLVKSVDILLDLIRGKPALTREVLTPRLPAIIGVLINLSQFEPALCCPVLKKLLVKNTTTFRPHIGKYNNVLVTLIVKDYNHFDKRTKRLILENFALLNLIKQNTGVKDETMRHHKAFQDEQWRQGMMNVLYSFKPVINLCGEILDFSADEDMKTLMNKLPSSKSEEMKEFLPPVNVDLNKPSSLWAIAERLDLLCDLVVAFVTQHTPFRMRVPLGGVVVIAEAILSLTTNYLPLQRLLRRDAELTSTISAMLPTLQASGVSLLGSMSQMYGKSLLPYTPSVLASLEFFIPMKQGTTSIDFDKVDSLKDQFFGLFAIVDIFLSHTGHLFNETTLFTKLIDIALHMTRDAVPLKHLYQKQNATSKASSQKSKKAGKQNTGSMSDVYSHPHAFIGKCSLRKYDSLNCFLTRIVVNLKLQSAHQIKITNYAITTTLRVQKEVGFLPESFVHLLRALVMHPGYEKISILPIAVTLLKGQGDEVFEVFCNPRLPVAPVQSVLRQEEPELSLENNEENMVLEGTFGENGEVGHKISHATIEGETKSSENLESPSISLPTNFEQVSKEEPEKLMRKRVVDDHDQIAIFETKIRKTVETTKTETPETRYIPVEIIEEKQSTVEVHESEKDDDSDFEIPEIHLSDDDEE</sequence>
<evidence type="ECO:0000313" key="9">
    <source>
        <dbReference type="Proteomes" id="UP000191144"/>
    </source>
</evidence>
<feature type="compositionally biased region" description="Basic and acidic residues" evidence="6">
    <location>
        <begin position="729"/>
        <end position="738"/>
    </location>
</feature>
<comment type="similarity">
    <text evidence="3">Belongs to the RIX1/PELP1 family.</text>
</comment>
<feature type="region of interest" description="Disordered" evidence="6">
    <location>
        <begin position="729"/>
        <end position="758"/>
    </location>
</feature>
<evidence type="ECO:0000256" key="5">
    <source>
        <dbReference type="ARBA" id="ARBA00023242"/>
    </source>
</evidence>
<evidence type="ECO:0000256" key="3">
    <source>
        <dbReference type="ARBA" id="ARBA00010511"/>
    </source>
</evidence>
<keyword evidence="9" id="KW-1185">Reference proteome</keyword>
<evidence type="ECO:0000313" key="8">
    <source>
        <dbReference type="EMBL" id="SCV01683.1"/>
    </source>
</evidence>
<dbReference type="EMBL" id="LT598484">
    <property type="protein sequence ID" value="SCV01683.1"/>
    <property type="molecule type" value="Genomic_DNA"/>
</dbReference>
<dbReference type="GO" id="GO:0006364">
    <property type="term" value="P:rRNA processing"/>
    <property type="evidence" value="ECO:0007669"/>
    <property type="project" value="TreeGrafter"/>
</dbReference>
<gene>
    <name evidence="8" type="ORF">LAME_0G17810G</name>
</gene>
<dbReference type="OrthoDB" id="20900at2759"/>
<dbReference type="GO" id="GO:0005634">
    <property type="term" value="C:nucleus"/>
    <property type="evidence" value="ECO:0007669"/>
    <property type="project" value="UniProtKB-SubCell"/>
</dbReference>
<dbReference type="Proteomes" id="UP000191144">
    <property type="component" value="Chromosome G"/>
</dbReference>
<dbReference type="PANTHER" id="PTHR34105">
    <property type="entry name" value="PROLINE-, GLUTAMIC ACID- AND LEUCINE-RICH PROTEIN 1"/>
    <property type="match status" value="1"/>
</dbReference>
<reference evidence="9" key="1">
    <citation type="submission" date="2016-03" db="EMBL/GenBank/DDBJ databases">
        <authorList>
            <person name="Devillers Hugo."/>
        </authorList>
    </citation>
    <scope>NUCLEOTIDE SEQUENCE [LARGE SCALE GENOMIC DNA]</scope>
</reference>